<sequence>MLLFKNNSYSAYLFRRLLSSCQKNDNKFSLLSSTKLNVTAKKLIDSQQYKQALDLLSIDSLQQRHAQDIIFSRILGCPALCTSLLPMPQTPHENRRLTGVLFLITCQSEKVFDLFDEITIKLDSFTLTVLFNTRSRVANDRAMKIGKKLHDQVPNNYRNNNVVLASSKNKGIIIYGAMMNGYNMNDEPWKCVKIFNEMKQQNIASNEIVWNLLIGACSKIGMIRQCQNIVDQIPLDMQN</sequence>
<comment type="caution">
    <text evidence="1">The sequence shown here is derived from an EMBL/GenBank/DDBJ whole genome shotgun (WGS) entry which is preliminary data.</text>
</comment>
<dbReference type="PANTHER" id="PTHR47926">
    <property type="entry name" value="PENTATRICOPEPTIDE REPEAT-CONTAINING PROTEIN"/>
    <property type="match status" value="1"/>
</dbReference>
<reference evidence="1" key="1">
    <citation type="submission" date="2021-02" db="EMBL/GenBank/DDBJ databases">
        <authorList>
            <person name="Nowell W R."/>
        </authorList>
    </citation>
    <scope>NUCLEOTIDE SEQUENCE</scope>
</reference>
<dbReference type="InterPro" id="IPR002885">
    <property type="entry name" value="PPR_rpt"/>
</dbReference>
<proteinExistence type="predicted"/>
<protein>
    <recommendedName>
        <fullName evidence="3">Pentatricopeptide repeat-containing protein</fullName>
    </recommendedName>
</protein>
<dbReference type="EMBL" id="CAJNYD010000710">
    <property type="protein sequence ID" value="CAF3291698.1"/>
    <property type="molecule type" value="Genomic_DNA"/>
</dbReference>
<organism evidence="1 2">
    <name type="scientific">Rotaria socialis</name>
    <dbReference type="NCBI Taxonomy" id="392032"/>
    <lineage>
        <taxon>Eukaryota</taxon>
        <taxon>Metazoa</taxon>
        <taxon>Spiralia</taxon>
        <taxon>Gnathifera</taxon>
        <taxon>Rotifera</taxon>
        <taxon>Eurotatoria</taxon>
        <taxon>Bdelloidea</taxon>
        <taxon>Philodinida</taxon>
        <taxon>Philodinidae</taxon>
        <taxon>Rotaria</taxon>
    </lineage>
</organism>
<evidence type="ECO:0000313" key="2">
    <source>
        <dbReference type="Proteomes" id="UP000663833"/>
    </source>
</evidence>
<dbReference type="Pfam" id="PF01535">
    <property type="entry name" value="PPR"/>
    <property type="match status" value="2"/>
</dbReference>
<dbReference type="Gene3D" id="1.25.40.10">
    <property type="entry name" value="Tetratricopeptide repeat domain"/>
    <property type="match status" value="1"/>
</dbReference>
<dbReference type="GO" id="GO:0003723">
    <property type="term" value="F:RNA binding"/>
    <property type="evidence" value="ECO:0007669"/>
    <property type="project" value="InterPro"/>
</dbReference>
<accession>A0A817S492</accession>
<dbReference type="NCBIfam" id="TIGR00756">
    <property type="entry name" value="PPR"/>
    <property type="match status" value="1"/>
</dbReference>
<evidence type="ECO:0008006" key="3">
    <source>
        <dbReference type="Google" id="ProtNLM"/>
    </source>
</evidence>
<gene>
    <name evidence="1" type="ORF">LUA448_LOCUS7281</name>
</gene>
<dbReference type="InterPro" id="IPR046960">
    <property type="entry name" value="PPR_At4g14850-like_plant"/>
</dbReference>
<dbReference type="Proteomes" id="UP000663833">
    <property type="component" value="Unassembled WGS sequence"/>
</dbReference>
<dbReference type="PANTHER" id="PTHR47926:SF359">
    <property type="entry name" value="PENTACOTRIPEPTIDE-REPEAT REGION OF PRORP DOMAIN-CONTAINING PROTEIN"/>
    <property type="match status" value="1"/>
</dbReference>
<name>A0A817S492_9BILA</name>
<dbReference type="GO" id="GO:0009451">
    <property type="term" value="P:RNA modification"/>
    <property type="evidence" value="ECO:0007669"/>
    <property type="project" value="InterPro"/>
</dbReference>
<dbReference type="InterPro" id="IPR011990">
    <property type="entry name" value="TPR-like_helical_dom_sf"/>
</dbReference>
<evidence type="ECO:0000313" key="1">
    <source>
        <dbReference type="EMBL" id="CAF3291698.1"/>
    </source>
</evidence>
<dbReference type="AlphaFoldDB" id="A0A817S492"/>